<feature type="transmembrane region" description="Helical" evidence="7">
    <location>
        <begin position="12"/>
        <end position="30"/>
    </location>
</feature>
<keyword evidence="2" id="KW-0964">Secreted</keyword>
<evidence type="ECO:0000256" key="3">
    <source>
        <dbReference type="ARBA" id="ARBA00022729"/>
    </source>
</evidence>
<evidence type="ECO:0000256" key="6">
    <source>
        <dbReference type="SAM" id="MobiDB-lite"/>
    </source>
</evidence>
<dbReference type="HOGENOM" id="CLU_1106799_0_0_1"/>
<dbReference type="AlphaFoldDB" id="F7B983"/>
<dbReference type="Pfam" id="PF15913">
    <property type="entry name" value="Furin-like_2"/>
    <property type="match status" value="1"/>
</dbReference>
<comment type="subcellular location">
    <subcellularLocation>
        <location evidence="1">Secreted</location>
    </subcellularLocation>
</comment>
<sequence length="251" mass="29047">MPRRLRRDMVLIGIKWAYLYYITAAFMAIFCIDSSCLCDAQRTASALAPRQVRCDPTNCSECNLLNGCLKCRPKWFILIEKLGSREIGRCYETCPSGYYHKRSNVTISTCLKCPGNCTSCFGNFCLHCNAGYYRQSNGKCKKVKCRVKCHVRKNETRRCPGGGFYGRKRYLSKSKACRKRKRTCCGRKRRTICRRNRNGRKRKRGRKTIKRCNNDTKSHSNRQRENRPCVNCSFFSRKLTPTTISSASNRS</sequence>
<dbReference type="InterPro" id="IPR009030">
    <property type="entry name" value="Growth_fac_rcpt_cys_sf"/>
</dbReference>
<dbReference type="OMA" id="KNETRRC"/>
<evidence type="ECO:0000256" key="7">
    <source>
        <dbReference type="SAM" id="Phobius"/>
    </source>
</evidence>
<dbReference type="OrthoDB" id="10257656at2759"/>
<evidence type="ECO:0000256" key="4">
    <source>
        <dbReference type="ARBA" id="ARBA00023157"/>
    </source>
</evidence>
<evidence type="ECO:0000259" key="8">
    <source>
        <dbReference type="Pfam" id="PF15913"/>
    </source>
</evidence>
<dbReference type="GeneID" id="100179165"/>
<keyword evidence="4" id="KW-1015">Disulfide bond</keyword>
<dbReference type="Ensembl" id="ENSCINT00000010127.3">
    <property type="protein sequence ID" value="ENSCINP00000010127.3"/>
    <property type="gene ID" value="ENSCING00000004908.3"/>
</dbReference>
<dbReference type="STRING" id="7719.ENSCINP00000010127"/>
<protein>
    <submittedName>
        <fullName evidence="9">R-spondin-3-like</fullName>
    </submittedName>
</protein>
<reference evidence="9" key="3">
    <citation type="submission" date="2025-08" db="UniProtKB">
        <authorList>
            <consortium name="Ensembl"/>
        </authorList>
    </citation>
    <scope>IDENTIFICATION</scope>
</reference>
<dbReference type="KEGG" id="cin:100179165"/>
<evidence type="ECO:0000256" key="5">
    <source>
        <dbReference type="ARBA" id="ARBA00023180"/>
    </source>
</evidence>
<dbReference type="Gene3D" id="2.10.220.10">
    <property type="entry name" value="Hormone Receptor, Insulin-like Growth Factor Receptor 1, Chain A, domain 2"/>
    <property type="match status" value="1"/>
</dbReference>
<evidence type="ECO:0000313" key="10">
    <source>
        <dbReference type="Proteomes" id="UP000008144"/>
    </source>
</evidence>
<accession>A0A1W2W4B8</accession>
<name>F7B983_CIOIN</name>
<gene>
    <name evidence="9" type="primary">LOC100179165</name>
</gene>
<feature type="region of interest" description="Disordered" evidence="6">
    <location>
        <begin position="196"/>
        <end position="224"/>
    </location>
</feature>
<dbReference type="FunCoup" id="F7B983">
    <property type="interactions" value="28"/>
</dbReference>
<dbReference type="InParanoid" id="F7B983"/>
<dbReference type="PANTHER" id="PTHR46987:SF7">
    <property type="entry name" value="TNFR-CYS DOMAIN-CONTAINING PROTEIN"/>
    <property type="match status" value="1"/>
</dbReference>
<dbReference type="Proteomes" id="UP000008144">
    <property type="component" value="Chromosome 2"/>
</dbReference>
<dbReference type="EMBL" id="EAAA01001421">
    <property type="status" value="NOT_ANNOTATED_CDS"/>
    <property type="molecule type" value="Genomic_DNA"/>
</dbReference>
<organism evidence="9 10">
    <name type="scientific">Ciona intestinalis</name>
    <name type="common">Transparent sea squirt</name>
    <name type="synonym">Ascidia intestinalis</name>
    <dbReference type="NCBI Taxonomy" id="7719"/>
    <lineage>
        <taxon>Eukaryota</taxon>
        <taxon>Metazoa</taxon>
        <taxon>Chordata</taxon>
        <taxon>Tunicata</taxon>
        <taxon>Ascidiacea</taxon>
        <taxon>Phlebobranchia</taxon>
        <taxon>Cionidae</taxon>
        <taxon>Ciona</taxon>
    </lineage>
</organism>
<feature type="compositionally biased region" description="Basic residues" evidence="6">
    <location>
        <begin position="196"/>
        <end position="210"/>
    </location>
</feature>
<dbReference type="InterPro" id="IPR051514">
    <property type="entry name" value="R-spondin"/>
</dbReference>
<reference evidence="10" key="1">
    <citation type="journal article" date="2002" name="Science">
        <title>The draft genome of Ciona intestinalis: insights into chordate and vertebrate origins.</title>
        <authorList>
            <person name="Dehal P."/>
            <person name="Satou Y."/>
            <person name="Campbell R.K."/>
            <person name="Chapman J."/>
            <person name="Degnan B."/>
            <person name="De Tomaso A."/>
            <person name="Davidson B."/>
            <person name="Di Gregorio A."/>
            <person name="Gelpke M."/>
            <person name="Goodstein D.M."/>
            <person name="Harafuji N."/>
            <person name="Hastings K.E."/>
            <person name="Ho I."/>
            <person name="Hotta K."/>
            <person name="Huang W."/>
            <person name="Kawashima T."/>
            <person name="Lemaire P."/>
            <person name="Martinez D."/>
            <person name="Meinertzhagen I.A."/>
            <person name="Necula S."/>
            <person name="Nonaka M."/>
            <person name="Putnam N."/>
            <person name="Rash S."/>
            <person name="Saiga H."/>
            <person name="Satake M."/>
            <person name="Terry A."/>
            <person name="Yamada L."/>
            <person name="Wang H.G."/>
            <person name="Awazu S."/>
            <person name="Azumi K."/>
            <person name="Boore J."/>
            <person name="Branno M."/>
            <person name="Chin-Bow S."/>
            <person name="DeSantis R."/>
            <person name="Doyle S."/>
            <person name="Francino P."/>
            <person name="Keys D.N."/>
            <person name="Haga S."/>
            <person name="Hayashi H."/>
            <person name="Hino K."/>
            <person name="Imai K.S."/>
            <person name="Inaba K."/>
            <person name="Kano S."/>
            <person name="Kobayashi K."/>
            <person name="Kobayashi M."/>
            <person name="Lee B.I."/>
            <person name="Makabe K.W."/>
            <person name="Manohar C."/>
            <person name="Matassi G."/>
            <person name="Medina M."/>
            <person name="Mochizuki Y."/>
            <person name="Mount S."/>
            <person name="Morishita T."/>
            <person name="Miura S."/>
            <person name="Nakayama A."/>
            <person name="Nishizaka S."/>
            <person name="Nomoto H."/>
            <person name="Ohta F."/>
            <person name="Oishi K."/>
            <person name="Rigoutsos I."/>
            <person name="Sano M."/>
            <person name="Sasaki A."/>
            <person name="Sasakura Y."/>
            <person name="Shoguchi E."/>
            <person name="Shin-i T."/>
            <person name="Spagnuolo A."/>
            <person name="Stainier D."/>
            <person name="Suzuki M.M."/>
            <person name="Tassy O."/>
            <person name="Takatori N."/>
            <person name="Tokuoka M."/>
            <person name="Yagi K."/>
            <person name="Yoshizaki F."/>
            <person name="Wada S."/>
            <person name="Zhang C."/>
            <person name="Hyatt P.D."/>
            <person name="Larimer F."/>
            <person name="Detter C."/>
            <person name="Doggett N."/>
            <person name="Glavina T."/>
            <person name="Hawkins T."/>
            <person name="Richardson P."/>
            <person name="Lucas S."/>
            <person name="Kohara Y."/>
            <person name="Levine M."/>
            <person name="Satoh N."/>
            <person name="Rokhsar D.S."/>
        </authorList>
    </citation>
    <scope>NUCLEOTIDE SEQUENCE [LARGE SCALE GENOMIC DNA]</scope>
</reference>
<dbReference type="GO" id="GO:0005576">
    <property type="term" value="C:extracellular region"/>
    <property type="evidence" value="ECO:0007669"/>
    <property type="project" value="UniProtKB-SubCell"/>
</dbReference>
<feature type="compositionally biased region" description="Basic and acidic residues" evidence="6">
    <location>
        <begin position="212"/>
        <end position="224"/>
    </location>
</feature>
<evidence type="ECO:0000313" key="9">
    <source>
        <dbReference type="Ensembl" id="ENSCINP00000010127.3"/>
    </source>
</evidence>
<feature type="domain" description="R-spondin Fu-CRD" evidence="8">
    <location>
        <begin position="58"/>
        <end position="159"/>
    </location>
</feature>
<keyword evidence="7" id="KW-0812">Transmembrane</keyword>
<dbReference type="InterPro" id="IPR043601">
    <property type="entry name" value="Rspo_Fu-CRD_dom"/>
</dbReference>
<dbReference type="SUPFAM" id="SSF57184">
    <property type="entry name" value="Growth factor receptor domain"/>
    <property type="match status" value="1"/>
</dbReference>
<dbReference type="RefSeq" id="XP_002123613.2">
    <property type="nucleotide sequence ID" value="XM_002123577.4"/>
</dbReference>
<dbReference type="SMART" id="SM00261">
    <property type="entry name" value="FU"/>
    <property type="match status" value="2"/>
</dbReference>
<keyword evidence="7" id="KW-1133">Transmembrane helix</keyword>
<dbReference type="InterPro" id="IPR006212">
    <property type="entry name" value="Furin_repeat"/>
</dbReference>
<keyword evidence="7" id="KW-0472">Membrane</keyword>
<keyword evidence="10" id="KW-1185">Reference proteome</keyword>
<keyword evidence="5" id="KW-0325">Glycoprotein</keyword>
<reference evidence="9" key="2">
    <citation type="journal article" date="2008" name="Genome Biol.">
        <title>Improved genome assembly and evidence-based global gene model set for the chordate Ciona intestinalis: new insight into intron and operon populations.</title>
        <authorList>
            <person name="Satou Y."/>
            <person name="Mineta K."/>
            <person name="Ogasawara M."/>
            <person name="Sasakura Y."/>
            <person name="Shoguchi E."/>
            <person name="Ueno K."/>
            <person name="Yamada L."/>
            <person name="Matsumoto J."/>
            <person name="Wasserscheid J."/>
            <person name="Dewar K."/>
            <person name="Wiley G.B."/>
            <person name="Macmil S.L."/>
            <person name="Roe B.A."/>
            <person name="Zeller R.W."/>
            <person name="Hastings K.E."/>
            <person name="Lemaire P."/>
            <person name="Lindquist E."/>
            <person name="Endo T."/>
            <person name="Hotta K."/>
            <person name="Inaba K."/>
        </authorList>
    </citation>
    <scope>NUCLEOTIDE SEQUENCE [LARGE SCALE GENOMIC DNA]</scope>
    <source>
        <strain evidence="9">wild type</strain>
    </source>
</reference>
<accession>F7B983</accession>
<reference evidence="9" key="4">
    <citation type="submission" date="2025-09" db="UniProtKB">
        <authorList>
            <consortium name="Ensembl"/>
        </authorList>
    </citation>
    <scope>IDENTIFICATION</scope>
</reference>
<dbReference type="PANTHER" id="PTHR46987">
    <property type="entry name" value="NEUROHYPOPHYSIAL HORMONES, N-TERMINAL DOMAIN CONTAINING PROTEIN"/>
    <property type="match status" value="1"/>
</dbReference>
<evidence type="ECO:0000256" key="1">
    <source>
        <dbReference type="ARBA" id="ARBA00004613"/>
    </source>
</evidence>
<evidence type="ECO:0000256" key="2">
    <source>
        <dbReference type="ARBA" id="ARBA00022525"/>
    </source>
</evidence>
<proteinExistence type="predicted"/>
<keyword evidence="3" id="KW-0732">Signal</keyword>